<protein>
    <submittedName>
        <fullName evidence="1">Uncharacterized protein</fullName>
    </submittedName>
</protein>
<dbReference type="Proteomes" id="UP001178507">
    <property type="component" value="Unassembled WGS sequence"/>
</dbReference>
<accession>A0AA36J1R1</accession>
<proteinExistence type="predicted"/>
<comment type="caution">
    <text evidence="1">The sequence shown here is derived from an EMBL/GenBank/DDBJ whole genome shotgun (WGS) entry which is preliminary data.</text>
</comment>
<evidence type="ECO:0000313" key="1">
    <source>
        <dbReference type="EMBL" id="CAJ1398020.1"/>
    </source>
</evidence>
<gene>
    <name evidence="1" type="ORF">EVOR1521_LOCUS21907</name>
</gene>
<dbReference type="AlphaFoldDB" id="A0AA36J1R1"/>
<evidence type="ECO:0000313" key="2">
    <source>
        <dbReference type="Proteomes" id="UP001178507"/>
    </source>
</evidence>
<organism evidence="1 2">
    <name type="scientific">Effrenium voratum</name>
    <dbReference type="NCBI Taxonomy" id="2562239"/>
    <lineage>
        <taxon>Eukaryota</taxon>
        <taxon>Sar</taxon>
        <taxon>Alveolata</taxon>
        <taxon>Dinophyceae</taxon>
        <taxon>Suessiales</taxon>
        <taxon>Symbiodiniaceae</taxon>
        <taxon>Effrenium</taxon>
    </lineage>
</organism>
<keyword evidence="2" id="KW-1185">Reference proteome</keyword>
<dbReference type="EMBL" id="CAUJNA010003286">
    <property type="protein sequence ID" value="CAJ1398020.1"/>
    <property type="molecule type" value="Genomic_DNA"/>
</dbReference>
<name>A0AA36J1R1_9DINO</name>
<sequence>MSLEEATPSAVPVTHWKTYDFFEDQDELSSASTQETSSEEDEVTQVLTFDPFEPILAKPHVSRLVPFVVPAASPRMMRWRVEGRKLQTSEKQVLSPLFHVDPSFRIMILAKQTRGKHQQGFAKAKGFGRIFLKCQCSELVPRLQARVTVTGANMETRGPFRHDFNESSCCPLGELWDLTSLLDNNKSLDVEVELSPI</sequence>
<reference evidence="1" key="1">
    <citation type="submission" date="2023-08" db="EMBL/GenBank/DDBJ databases">
        <authorList>
            <person name="Chen Y."/>
            <person name="Shah S."/>
            <person name="Dougan E. K."/>
            <person name="Thang M."/>
            <person name="Chan C."/>
        </authorList>
    </citation>
    <scope>NUCLEOTIDE SEQUENCE</scope>
</reference>